<dbReference type="Pfam" id="PF05708">
    <property type="entry name" value="Peptidase_C92"/>
    <property type="match status" value="1"/>
</dbReference>
<gene>
    <name evidence="1" type="ORF">HU137_10720</name>
</gene>
<dbReference type="InterPro" id="IPR038765">
    <property type="entry name" value="Papain-like_cys_pep_sf"/>
</dbReference>
<organism evidence="1 2">
    <name type="scientific">Moheibacter lacus</name>
    <dbReference type="NCBI Taxonomy" id="2745851"/>
    <lineage>
        <taxon>Bacteria</taxon>
        <taxon>Pseudomonadati</taxon>
        <taxon>Bacteroidota</taxon>
        <taxon>Flavobacteriia</taxon>
        <taxon>Flavobacteriales</taxon>
        <taxon>Weeksellaceae</taxon>
        <taxon>Moheibacter</taxon>
    </lineage>
</organism>
<evidence type="ECO:0008006" key="3">
    <source>
        <dbReference type="Google" id="ProtNLM"/>
    </source>
</evidence>
<dbReference type="AlphaFoldDB" id="A0A838ZTC7"/>
<reference evidence="1 2" key="1">
    <citation type="submission" date="2020-07" db="EMBL/GenBank/DDBJ databases">
        <title>Moheibacter lacus sp. nov., a member of the family Flavobacteriaceae isolated from freshwater lake sediment.</title>
        <authorList>
            <person name="Liu Y."/>
        </authorList>
    </citation>
    <scope>NUCLEOTIDE SEQUENCE [LARGE SCALE GENOMIC DNA]</scope>
    <source>
        <strain evidence="1 2">BDHS18</strain>
    </source>
</reference>
<dbReference type="RefSeq" id="WP_182043850.1">
    <property type="nucleotide sequence ID" value="NZ_JACDZE010000004.1"/>
</dbReference>
<comment type="caution">
    <text evidence="1">The sequence shown here is derived from an EMBL/GenBank/DDBJ whole genome shotgun (WGS) entry which is preliminary data.</text>
</comment>
<proteinExistence type="predicted"/>
<dbReference type="PROSITE" id="PS51257">
    <property type="entry name" value="PROKAR_LIPOPROTEIN"/>
    <property type="match status" value="1"/>
</dbReference>
<dbReference type="Proteomes" id="UP000552241">
    <property type="component" value="Unassembled WGS sequence"/>
</dbReference>
<dbReference type="SUPFAM" id="SSF54001">
    <property type="entry name" value="Cysteine proteinases"/>
    <property type="match status" value="1"/>
</dbReference>
<name>A0A838ZTC7_9FLAO</name>
<dbReference type="InterPro" id="IPR024453">
    <property type="entry name" value="Peptidase_C92"/>
</dbReference>
<dbReference type="Gene3D" id="3.90.1720.10">
    <property type="entry name" value="endopeptidase domain like (from Nostoc punctiforme)"/>
    <property type="match status" value="1"/>
</dbReference>
<evidence type="ECO:0000313" key="2">
    <source>
        <dbReference type="Proteomes" id="UP000552241"/>
    </source>
</evidence>
<keyword evidence="2" id="KW-1185">Reference proteome</keyword>
<evidence type="ECO:0000313" key="1">
    <source>
        <dbReference type="EMBL" id="MBA5630244.1"/>
    </source>
</evidence>
<protein>
    <recommendedName>
        <fullName evidence="3">Permuted papain-like amidase enzyme, YaeF/YiiX, C92 family</fullName>
    </recommendedName>
</protein>
<dbReference type="EMBL" id="JACDZE010000004">
    <property type="protein sequence ID" value="MBA5630244.1"/>
    <property type="molecule type" value="Genomic_DNA"/>
</dbReference>
<accession>A0A838ZTC7</accession>
<sequence>MKRIFLFVLFAIFSCQVYQPSENLRNGDLLLVGSSEGNLSEAINAVTQTSKKTNYSHIAMVEKSGNDIWVLHASTENGSERIPLKKFIKNQKENDVQIDIYRIKNEYSPDFDQAILKAKSMLGKPYNYSYILSDTAYYCSDFVYHSFIKDSIFEMNPMTFKNPGETEFNSGWIAFYKKLNLEIPEGEPGCNPNGMAASEKLEPIGSL</sequence>